<organism evidence="1">
    <name type="scientific">marine sediment metagenome</name>
    <dbReference type="NCBI Taxonomy" id="412755"/>
    <lineage>
        <taxon>unclassified sequences</taxon>
        <taxon>metagenomes</taxon>
        <taxon>ecological metagenomes</taxon>
    </lineage>
</organism>
<accession>X1HJF1</accession>
<protein>
    <submittedName>
        <fullName evidence="1">Uncharacterized protein</fullName>
    </submittedName>
</protein>
<evidence type="ECO:0000313" key="1">
    <source>
        <dbReference type="EMBL" id="GAH57185.1"/>
    </source>
</evidence>
<proteinExistence type="predicted"/>
<dbReference type="EMBL" id="BARU01023787">
    <property type="protein sequence ID" value="GAH57185.1"/>
    <property type="molecule type" value="Genomic_DNA"/>
</dbReference>
<sequence length="44" mass="5022">MSEFDELSEIAELSKKIADSPFGRIIWQALAMEKETFAENMRTG</sequence>
<feature type="non-terminal residue" evidence="1">
    <location>
        <position position="44"/>
    </location>
</feature>
<comment type="caution">
    <text evidence="1">The sequence shown here is derived from an EMBL/GenBank/DDBJ whole genome shotgun (WGS) entry which is preliminary data.</text>
</comment>
<dbReference type="AlphaFoldDB" id="X1HJF1"/>
<gene>
    <name evidence="1" type="ORF">S03H2_38563</name>
</gene>
<reference evidence="1" key="1">
    <citation type="journal article" date="2014" name="Front. Microbiol.">
        <title>High frequency of phylogenetically diverse reductive dehalogenase-homologous genes in deep subseafloor sedimentary metagenomes.</title>
        <authorList>
            <person name="Kawai M."/>
            <person name="Futagami T."/>
            <person name="Toyoda A."/>
            <person name="Takaki Y."/>
            <person name="Nishi S."/>
            <person name="Hori S."/>
            <person name="Arai W."/>
            <person name="Tsubouchi T."/>
            <person name="Morono Y."/>
            <person name="Uchiyama I."/>
            <person name="Ito T."/>
            <person name="Fujiyama A."/>
            <person name="Inagaki F."/>
            <person name="Takami H."/>
        </authorList>
    </citation>
    <scope>NUCLEOTIDE SEQUENCE</scope>
    <source>
        <strain evidence="1">Expedition CK06-06</strain>
    </source>
</reference>
<name>X1HJF1_9ZZZZ</name>